<dbReference type="EMBL" id="JADHEI010000043">
    <property type="protein sequence ID" value="MBF2735561.1"/>
    <property type="molecule type" value="Genomic_DNA"/>
</dbReference>
<organism evidence="3 4">
    <name type="scientific">Candidatus Amphirhobacter heronislandensis</name>
    <dbReference type="NCBI Taxonomy" id="1732024"/>
    <lineage>
        <taxon>Bacteria</taxon>
        <taxon>Pseudomonadati</taxon>
        <taxon>Pseudomonadota</taxon>
        <taxon>Gammaproteobacteria</taxon>
        <taxon>Candidatus Tethybacterales</taxon>
        <taxon>Candidatus Tethybacteraceae</taxon>
        <taxon>Candidatus Amphirhobacter</taxon>
    </lineage>
</organism>
<dbReference type="SMART" id="SM00382">
    <property type="entry name" value="AAA"/>
    <property type="match status" value="1"/>
</dbReference>
<dbReference type="PANTHER" id="PTHR42935:SF1">
    <property type="entry name" value="SLR0930 PROTEIN"/>
    <property type="match status" value="1"/>
</dbReference>
<dbReference type="AlphaFoldDB" id="A0A930UI80"/>
<dbReference type="PANTHER" id="PTHR42935">
    <property type="entry name" value="SLR0930 PROTEIN"/>
    <property type="match status" value="1"/>
</dbReference>
<dbReference type="InterPro" id="IPR027417">
    <property type="entry name" value="P-loop_NTPase"/>
</dbReference>
<name>A0A930UI80_9GAMM</name>
<feature type="domain" description="AAA+ ATPase" evidence="2">
    <location>
        <begin position="79"/>
        <end position="184"/>
    </location>
</feature>
<dbReference type="SUPFAM" id="SSF52540">
    <property type="entry name" value="P-loop containing nucleoside triphosphate hydrolases"/>
    <property type="match status" value="1"/>
</dbReference>
<reference evidence="3" key="1">
    <citation type="submission" date="2020-10" db="EMBL/GenBank/DDBJ databases">
        <title>An improved Amphimedon queenslandica hologenome assembly reveals how three proteobacterial symbionts can extend the metabolic phenotypic of their marine sponge host.</title>
        <authorList>
            <person name="Degnan B."/>
            <person name="Degnan S."/>
            <person name="Xiang X."/>
        </authorList>
    </citation>
    <scope>NUCLEOTIDE SEQUENCE</scope>
    <source>
        <strain evidence="3">AqS2</strain>
    </source>
</reference>
<accession>A0A930UI80</accession>
<dbReference type="InterPro" id="IPR003593">
    <property type="entry name" value="AAA+_ATPase"/>
</dbReference>
<feature type="non-terminal residue" evidence="3">
    <location>
        <position position="227"/>
    </location>
</feature>
<gene>
    <name evidence="3" type="ORF">ISN26_05740</name>
</gene>
<evidence type="ECO:0000313" key="4">
    <source>
        <dbReference type="Proteomes" id="UP000604381"/>
    </source>
</evidence>
<proteinExistence type="predicted"/>
<keyword evidence="4" id="KW-1185">Reference proteome</keyword>
<feature type="region of interest" description="Disordered" evidence="1">
    <location>
        <begin position="14"/>
        <end position="46"/>
    </location>
</feature>
<protein>
    <submittedName>
        <fullName evidence="3">DUF815 domain-containing protein</fullName>
    </submittedName>
</protein>
<evidence type="ECO:0000313" key="3">
    <source>
        <dbReference type="EMBL" id="MBF2735561.1"/>
    </source>
</evidence>
<evidence type="ECO:0000256" key="1">
    <source>
        <dbReference type="SAM" id="MobiDB-lite"/>
    </source>
</evidence>
<sequence length="227" mass="24974">MDKELAKQLKRLLDRWESGQPQARDPKPGCHRWLPTDADPSRLAPLPNWQGPELAPLVGLEDEIRQLRANTKAFVAGKHANHAVLTGPRGCGKSTVMHGVAAEFKGKAAIVKVSCEHLALLPLLAEALSKSKLRFLLLCDELSFGAHDRGLLAAKSALDELDGGQPPMLLYATSNRRRMVPESHADNQDGSDADELHPGEGAEEKVSFSDRFGLWLPFFTPEQEEYL</sequence>
<dbReference type="InterPro" id="IPR008533">
    <property type="entry name" value="DUF815"/>
</dbReference>
<dbReference type="Proteomes" id="UP000604381">
    <property type="component" value="Unassembled WGS sequence"/>
</dbReference>
<dbReference type="Gene3D" id="3.40.50.300">
    <property type="entry name" value="P-loop containing nucleotide triphosphate hydrolases"/>
    <property type="match status" value="1"/>
</dbReference>
<evidence type="ECO:0000259" key="2">
    <source>
        <dbReference type="SMART" id="SM00382"/>
    </source>
</evidence>
<comment type="caution">
    <text evidence="3">The sequence shown here is derived from an EMBL/GenBank/DDBJ whole genome shotgun (WGS) entry which is preliminary data.</text>
</comment>
<dbReference type="Pfam" id="PF05673">
    <property type="entry name" value="DUF815"/>
    <property type="match status" value="1"/>
</dbReference>